<dbReference type="Proteomes" id="UP001212097">
    <property type="component" value="Chromosome"/>
</dbReference>
<evidence type="ECO:0000256" key="1">
    <source>
        <dbReference type="ARBA" id="ARBA00008520"/>
    </source>
</evidence>
<evidence type="ECO:0000256" key="2">
    <source>
        <dbReference type="ARBA" id="ARBA00022448"/>
    </source>
</evidence>
<dbReference type="PROSITE" id="PS51318">
    <property type="entry name" value="TAT"/>
    <property type="match status" value="1"/>
</dbReference>
<dbReference type="RefSeq" id="WP_271418197.1">
    <property type="nucleotide sequence ID" value="NZ_CP115668.1"/>
</dbReference>
<proteinExistence type="inferred from homology"/>
<dbReference type="PANTHER" id="PTHR30061">
    <property type="entry name" value="MALTOSE-BINDING PERIPLASMIC PROTEIN"/>
    <property type="match status" value="1"/>
</dbReference>
<dbReference type="InterPro" id="IPR006311">
    <property type="entry name" value="TAT_signal"/>
</dbReference>
<reference evidence="4 5" key="1">
    <citation type="submission" date="2023-01" db="EMBL/GenBank/DDBJ databases">
        <authorList>
            <person name="Lee S.H."/>
            <person name="Jung H.S."/>
            <person name="Yun J.U."/>
        </authorList>
    </citation>
    <scope>NUCLEOTIDE SEQUENCE [LARGE SCALE GENOMIC DNA]</scope>
    <source>
        <strain evidence="4 5">CBA3108</strain>
    </source>
</reference>
<reference evidence="4 5" key="2">
    <citation type="submission" date="2023-06" db="EMBL/GenBank/DDBJ databases">
        <title>The Gram-positive Non-spore-bearing Anaerobic Bacilli of Human Feces.</title>
        <authorList>
            <person name="Eggerth A.H."/>
        </authorList>
    </citation>
    <scope>NUCLEOTIDE SEQUENCE [LARGE SCALE GENOMIC DNA]</scope>
    <source>
        <strain evidence="4 5">CBA3108</strain>
    </source>
</reference>
<dbReference type="PANTHER" id="PTHR30061:SF50">
    <property type="entry name" value="MALTOSE_MALTODEXTRIN-BINDING PERIPLASMIC PROTEIN"/>
    <property type="match status" value="1"/>
</dbReference>
<comment type="similarity">
    <text evidence="1">Belongs to the bacterial solute-binding protein 1 family.</text>
</comment>
<protein>
    <submittedName>
        <fullName evidence="4">Sugar ABC transporter substrate-binding protein</fullName>
    </submittedName>
</protein>
<evidence type="ECO:0000256" key="3">
    <source>
        <dbReference type="ARBA" id="ARBA00022729"/>
    </source>
</evidence>
<accession>A0ABY7QZS0</accession>
<sequence length="435" mass="47221">MRHTPLSRRSLLTGAVALGSTAVVGNLTGCSPSAGVGSSNDSSSHSGERTGKEILFYLSAGHDFAPYKRVISAFEKDHNVKVTIQTFQWPDLQQKLVADFLSGTTPDITEEPGGFWATRFGKDGNVMALDDYIKKDKGFLNDFVPAGLNVRQAGGKTYAIPMHLTMGGLVFANSEMLAKAKVSMPTTWEEFLEAAKRIQASGVEHGCALNNDNSYGTPWLLQNGVTYTTDKSTPLQPADAAVEALAFQRDLIYKHKVSPAPVASSEYSGPRKLLTSNRCGLIITGPWDISAVRTEDKNFPLAIGAPLKRKEQKTTIAGSGLMIPTKSQNADLCWELIKALTDTNVQAQVTKEVGMPCSRTSWAKSDVVQNDANMRVVATARDLAVAPDRAYWLNQNMAKIADVGKVMYENVILSNKDPRSEVATYNKTVGQLLSR</sequence>
<keyword evidence="5" id="KW-1185">Reference proteome</keyword>
<dbReference type="CDD" id="cd13585">
    <property type="entry name" value="PBP2_TMBP_like"/>
    <property type="match status" value="1"/>
</dbReference>
<dbReference type="EMBL" id="CP115668">
    <property type="protein sequence ID" value="WCC80014.1"/>
    <property type="molecule type" value="Genomic_DNA"/>
</dbReference>
<organism evidence="4 5">
    <name type="scientific">Cutibacterium equinum</name>
    <dbReference type="NCBI Taxonomy" id="3016342"/>
    <lineage>
        <taxon>Bacteria</taxon>
        <taxon>Bacillati</taxon>
        <taxon>Actinomycetota</taxon>
        <taxon>Actinomycetes</taxon>
        <taxon>Propionibacteriales</taxon>
        <taxon>Propionibacteriaceae</taxon>
        <taxon>Cutibacterium</taxon>
    </lineage>
</organism>
<evidence type="ECO:0000313" key="5">
    <source>
        <dbReference type="Proteomes" id="UP001212097"/>
    </source>
</evidence>
<keyword evidence="3" id="KW-0732">Signal</keyword>
<evidence type="ECO:0000313" key="4">
    <source>
        <dbReference type="EMBL" id="WCC80014.1"/>
    </source>
</evidence>
<dbReference type="SUPFAM" id="SSF53850">
    <property type="entry name" value="Periplasmic binding protein-like II"/>
    <property type="match status" value="1"/>
</dbReference>
<dbReference type="InterPro" id="IPR006059">
    <property type="entry name" value="SBP"/>
</dbReference>
<dbReference type="Pfam" id="PF01547">
    <property type="entry name" value="SBP_bac_1"/>
    <property type="match status" value="1"/>
</dbReference>
<gene>
    <name evidence="4" type="ORF">O6R08_00100</name>
</gene>
<dbReference type="Gene3D" id="3.40.190.10">
    <property type="entry name" value="Periplasmic binding protein-like II"/>
    <property type="match status" value="2"/>
</dbReference>
<keyword evidence="2" id="KW-0813">Transport</keyword>
<name>A0ABY7QZS0_9ACTN</name>